<dbReference type="InterPro" id="IPR036388">
    <property type="entry name" value="WH-like_DNA-bd_sf"/>
</dbReference>
<keyword evidence="4" id="KW-1185">Reference proteome</keyword>
<feature type="domain" description="IRF tryptophan pentad repeat" evidence="2">
    <location>
        <begin position="21"/>
        <end position="102"/>
    </location>
</feature>
<sequence>RLVVLTIAKMGRKGSLLVLFLRDSLIHDKYKNLKYTDESKSSFILDLPQKTRRLKKEDEIIFQDWYKLKGRKYNFSQDYSKAKQTLEASLKKSEYLKRIKMERCKLCYRFLKNEEVEEYKKKKKSSKDSESKCQDTESGYESAPSPSSSTKITPKINSNMLRAIKHDHSFCSSTSVVTFTPREKSHSAQHIASYEHSIDPSCLNYGMFLTDEHVMTLYEDFYIENEKKGSFLSNDNGEVTLQKLEEIPLNELFMPNFDCRNLFKEVDQAENGILIHKDKLKKQIVYVCNKYEYIGSVPVLFCERKEIMAEIEMDYTNEQKIIFDEEVLQIWKSCRGIKDIYYVDKNMLIMLEV</sequence>
<evidence type="ECO:0000313" key="3">
    <source>
        <dbReference type="EMBL" id="GFU57943.1"/>
    </source>
</evidence>
<accession>A0A8X6R8K1</accession>
<feature type="compositionally biased region" description="Low complexity" evidence="1">
    <location>
        <begin position="144"/>
        <end position="153"/>
    </location>
</feature>
<dbReference type="Pfam" id="PF00605">
    <property type="entry name" value="IRF"/>
    <property type="match status" value="1"/>
</dbReference>
<evidence type="ECO:0000313" key="4">
    <source>
        <dbReference type="Proteomes" id="UP000887013"/>
    </source>
</evidence>
<comment type="caution">
    <text evidence="3">The sequence shown here is derived from an EMBL/GenBank/DDBJ whole genome shotgun (WGS) entry which is preliminary data.</text>
</comment>
<gene>
    <name evidence="3" type="primary">AVEN_213363_1</name>
    <name evidence="3" type="ORF">NPIL_516281</name>
</gene>
<evidence type="ECO:0000256" key="1">
    <source>
        <dbReference type="SAM" id="MobiDB-lite"/>
    </source>
</evidence>
<protein>
    <submittedName>
        <fullName evidence="3">IRF tryptophan pentad repeat domain-containing protein</fullName>
    </submittedName>
</protein>
<dbReference type="OrthoDB" id="6432646at2759"/>
<evidence type="ECO:0000259" key="2">
    <source>
        <dbReference type="Pfam" id="PF00605"/>
    </source>
</evidence>
<dbReference type="Proteomes" id="UP000887013">
    <property type="component" value="Unassembled WGS sequence"/>
</dbReference>
<organism evidence="3 4">
    <name type="scientific">Nephila pilipes</name>
    <name type="common">Giant wood spider</name>
    <name type="synonym">Nephila maculata</name>
    <dbReference type="NCBI Taxonomy" id="299642"/>
    <lineage>
        <taxon>Eukaryota</taxon>
        <taxon>Metazoa</taxon>
        <taxon>Ecdysozoa</taxon>
        <taxon>Arthropoda</taxon>
        <taxon>Chelicerata</taxon>
        <taxon>Arachnida</taxon>
        <taxon>Araneae</taxon>
        <taxon>Araneomorphae</taxon>
        <taxon>Entelegynae</taxon>
        <taxon>Araneoidea</taxon>
        <taxon>Nephilidae</taxon>
        <taxon>Nephila</taxon>
    </lineage>
</organism>
<dbReference type="InterPro" id="IPR001346">
    <property type="entry name" value="Interferon_reg_fact_DNA-bd_dom"/>
</dbReference>
<proteinExistence type="predicted"/>
<feature type="region of interest" description="Disordered" evidence="1">
    <location>
        <begin position="121"/>
        <end position="153"/>
    </location>
</feature>
<feature type="compositionally biased region" description="Basic and acidic residues" evidence="1">
    <location>
        <begin position="121"/>
        <end position="135"/>
    </location>
</feature>
<dbReference type="Gene3D" id="1.10.10.10">
    <property type="entry name" value="Winged helix-like DNA-binding domain superfamily/Winged helix DNA-binding domain"/>
    <property type="match status" value="1"/>
</dbReference>
<dbReference type="GO" id="GO:0000976">
    <property type="term" value="F:transcription cis-regulatory region binding"/>
    <property type="evidence" value="ECO:0007669"/>
    <property type="project" value="InterPro"/>
</dbReference>
<reference evidence="3" key="1">
    <citation type="submission" date="2020-08" db="EMBL/GenBank/DDBJ databases">
        <title>Multicomponent nature underlies the extraordinary mechanical properties of spider dragline silk.</title>
        <authorList>
            <person name="Kono N."/>
            <person name="Nakamura H."/>
            <person name="Mori M."/>
            <person name="Yoshida Y."/>
            <person name="Ohtoshi R."/>
            <person name="Malay A.D."/>
            <person name="Moran D.A.P."/>
            <person name="Tomita M."/>
            <person name="Numata K."/>
            <person name="Arakawa K."/>
        </authorList>
    </citation>
    <scope>NUCLEOTIDE SEQUENCE</scope>
</reference>
<name>A0A8X6R8K1_NEPPI</name>
<dbReference type="EMBL" id="BMAW01039990">
    <property type="protein sequence ID" value="GFU57943.1"/>
    <property type="molecule type" value="Genomic_DNA"/>
</dbReference>
<feature type="non-terminal residue" evidence="3">
    <location>
        <position position="1"/>
    </location>
</feature>
<dbReference type="AlphaFoldDB" id="A0A8X6R8K1"/>